<dbReference type="InterPro" id="IPR002347">
    <property type="entry name" value="SDR_fam"/>
</dbReference>
<keyword evidence="3" id="KW-1185">Reference proteome</keyword>
<accession>A0A7W6EWE7</accession>
<sequence length="269" mass="27623">MDLQLSGRRALVTGASDGIGASTARFLAAEGATVAVHGRSAEKVAAVVASIVADGGVAHPVTGDVGIEADVEAVAKAASSALGAVDILVCNAGGRARAEPGYADTTADDYRASFQLNAGYSAQLINRLAPAMREQGYGRIILVASAAATQPMGHQPDYGMAKAAMVNLAVSTSKWLRGCGVTVNAISPGAVLTSQLRDYLERTGLRKGWPADWETIEKTAAETMLKIPVGRVGRVEEIASMIAYLASPWAGFVNGANIHVDGGVIGTMT</sequence>
<dbReference type="InterPro" id="IPR036291">
    <property type="entry name" value="NAD(P)-bd_dom_sf"/>
</dbReference>
<dbReference type="InterPro" id="IPR050259">
    <property type="entry name" value="SDR"/>
</dbReference>
<dbReference type="Proteomes" id="UP000562395">
    <property type="component" value="Unassembled WGS sequence"/>
</dbReference>
<comment type="similarity">
    <text evidence="1">Belongs to the short-chain dehydrogenases/reductases (SDR) family.</text>
</comment>
<dbReference type="PRINTS" id="PR00081">
    <property type="entry name" value="GDHRDH"/>
</dbReference>
<name>A0A7W6EWE7_9SPHN</name>
<dbReference type="EMBL" id="JACICY010000004">
    <property type="protein sequence ID" value="MBB3860915.1"/>
    <property type="molecule type" value="Genomic_DNA"/>
</dbReference>
<organism evidence="2 3">
    <name type="scientific">Novosphingobium hassiacum</name>
    <dbReference type="NCBI Taxonomy" id="173676"/>
    <lineage>
        <taxon>Bacteria</taxon>
        <taxon>Pseudomonadati</taxon>
        <taxon>Pseudomonadota</taxon>
        <taxon>Alphaproteobacteria</taxon>
        <taxon>Sphingomonadales</taxon>
        <taxon>Sphingomonadaceae</taxon>
        <taxon>Novosphingobium</taxon>
    </lineage>
</organism>
<dbReference type="PANTHER" id="PTHR42879">
    <property type="entry name" value="3-OXOACYL-(ACYL-CARRIER-PROTEIN) REDUCTASE"/>
    <property type="match status" value="1"/>
</dbReference>
<dbReference type="Gene3D" id="3.40.50.720">
    <property type="entry name" value="NAD(P)-binding Rossmann-like Domain"/>
    <property type="match status" value="1"/>
</dbReference>
<dbReference type="AlphaFoldDB" id="A0A7W6EWE7"/>
<dbReference type="InterPro" id="IPR020904">
    <property type="entry name" value="Sc_DH/Rdtase_CS"/>
</dbReference>
<protein>
    <submittedName>
        <fullName evidence="2">NAD(P)-dependent dehydrogenase (Short-subunit alcohol dehydrogenase family)</fullName>
    </submittedName>
</protein>
<dbReference type="GO" id="GO:0032787">
    <property type="term" value="P:monocarboxylic acid metabolic process"/>
    <property type="evidence" value="ECO:0007669"/>
    <property type="project" value="UniProtKB-ARBA"/>
</dbReference>
<proteinExistence type="inferred from homology"/>
<evidence type="ECO:0000313" key="2">
    <source>
        <dbReference type="EMBL" id="MBB3860915.1"/>
    </source>
</evidence>
<dbReference type="SUPFAM" id="SSF51735">
    <property type="entry name" value="NAD(P)-binding Rossmann-fold domains"/>
    <property type="match status" value="1"/>
</dbReference>
<dbReference type="FunFam" id="3.40.50.720:FF:000084">
    <property type="entry name" value="Short-chain dehydrogenase reductase"/>
    <property type="match status" value="1"/>
</dbReference>
<dbReference type="PROSITE" id="PS00061">
    <property type="entry name" value="ADH_SHORT"/>
    <property type="match status" value="1"/>
</dbReference>
<dbReference type="RefSeq" id="WP_183613159.1">
    <property type="nucleotide sequence ID" value="NZ_JACICY010000004.1"/>
</dbReference>
<gene>
    <name evidence="2" type="ORF">GGQ88_002184</name>
</gene>
<evidence type="ECO:0000256" key="1">
    <source>
        <dbReference type="ARBA" id="ARBA00006484"/>
    </source>
</evidence>
<reference evidence="2 3" key="1">
    <citation type="submission" date="2020-08" db="EMBL/GenBank/DDBJ databases">
        <title>Genomic Encyclopedia of Type Strains, Phase IV (KMG-IV): sequencing the most valuable type-strain genomes for metagenomic binning, comparative biology and taxonomic classification.</title>
        <authorList>
            <person name="Goeker M."/>
        </authorList>
    </citation>
    <scope>NUCLEOTIDE SEQUENCE [LARGE SCALE GENOMIC DNA]</scope>
    <source>
        <strain evidence="2 3">DSM 14552</strain>
    </source>
</reference>
<dbReference type="Pfam" id="PF13561">
    <property type="entry name" value="adh_short_C2"/>
    <property type="match status" value="1"/>
</dbReference>
<comment type="caution">
    <text evidence="2">The sequence shown here is derived from an EMBL/GenBank/DDBJ whole genome shotgun (WGS) entry which is preliminary data.</text>
</comment>
<evidence type="ECO:0000313" key="3">
    <source>
        <dbReference type="Proteomes" id="UP000562395"/>
    </source>
</evidence>
<dbReference type="PANTHER" id="PTHR42879:SF6">
    <property type="entry name" value="NADPH-DEPENDENT REDUCTASE BACG"/>
    <property type="match status" value="1"/>
</dbReference>